<dbReference type="InterPro" id="IPR036271">
    <property type="entry name" value="Tet_transcr_reg_TetR-rel_C_sf"/>
</dbReference>
<dbReference type="SUPFAM" id="SSF48498">
    <property type="entry name" value="Tetracyclin repressor-like, C-terminal domain"/>
    <property type="match status" value="1"/>
</dbReference>
<dbReference type="AlphaFoldDB" id="A0A317NVU1"/>
<sequence>MSKTGYHHGDLRAALLESAAEQIAAEGVEAVSLRALARRAGVSHAAPAHHFGDRAGLFTALAIEGFELLATELAGAGDDMREVAVAYIRFALANPGRFDIMYRREVLRADDPDLLAARARSGAALRSGIAELRSGESAERQRSTRLAAWSLVHGFATLWREGALEGSELASSTDPEELARAMLATVQFD</sequence>
<dbReference type="Gene3D" id="1.10.357.10">
    <property type="entry name" value="Tetracycline Repressor, domain 2"/>
    <property type="match status" value="1"/>
</dbReference>
<keyword evidence="2 4" id="KW-0238">DNA-binding</keyword>
<name>A0A317NVU1_9NOCA</name>
<comment type="caution">
    <text evidence="6">The sequence shown here is derived from an EMBL/GenBank/DDBJ whole genome shotgun (WGS) entry which is preliminary data.</text>
</comment>
<keyword evidence="1" id="KW-0805">Transcription regulation</keyword>
<dbReference type="Pfam" id="PF13305">
    <property type="entry name" value="TetR_C_33"/>
    <property type="match status" value="1"/>
</dbReference>
<dbReference type="PANTHER" id="PTHR30055">
    <property type="entry name" value="HTH-TYPE TRANSCRIPTIONAL REGULATOR RUTR"/>
    <property type="match status" value="1"/>
</dbReference>
<dbReference type="PROSITE" id="PS50977">
    <property type="entry name" value="HTH_TETR_2"/>
    <property type="match status" value="1"/>
</dbReference>
<dbReference type="InterPro" id="IPR009057">
    <property type="entry name" value="Homeodomain-like_sf"/>
</dbReference>
<dbReference type="PANTHER" id="PTHR30055:SF220">
    <property type="entry name" value="TETR-FAMILY REGULATORY PROTEIN"/>
    <property type="match status" value="1"/>
</dbReference>
<dbReference type="Proteomes" id="UP000246410">
    <property type="component" value="Unassembled WGS sequence"/>
</dbReference>
<dbReference type="InterPro" id="IPR025996">
    <property type="entry name" value="MT1864/Rv1816-like_C"/>
</dbReference>
<feature type="domain" description="HTH tetR-type" evidence="5">
    <location>
        <begin position="9"/>
        <end position="69"/>
    </location>
</feature>
<organism evidence="6 7">
    <name type="scientific">Nocardia neocaledoniensis</name>
    <dbReference type="NCBI Taxonomy" id="236511"/>
    <lineage>
        <taxon>Bacteria</taxon>
        <taxon>Bacillati</taxon>
        <taxon>Actinomycetota</taxon>
        <taxon>Actinomycetes</taxon>
        <taxon>Mycobacteriales</taxon>
        <taxon>Nocardiaceae</taxon>
        <taxon>Nocardia</taxon>
    </lineage>
</organism>
<evidence type="ECO:0000256" key="4">
    <source>
        <dbReference type="PROSITE-ProRule" id="PRU00335"/>
    </source>
</evidence>
<dbReference type="GO" id="GO:0000976">
    <property type="term" value="F:transcription cis-regulatory region binding"/>
    <property type="evidence" value="ECO:0007669"/>
    <property type="project" value="TreeGrafter"/>
</dbReference>
<keyword evidence="3" id="KW-0804">Transcription</keyword>
<dbReference type="Pfam" id="PF00440">
    <property type="entry name" value="TetR_N"/>
    <property type="match status" value="1"/>
</dbReference>
<dbReference type="GO" id="GO:0003700">
    <property type="term" value="F:DNA-binding transcription factor activity"/>
    <property type="evidence" value="ECO:0007669"/>
    <property type="project" value="TreeGrafter"/>
</dbReference>
<evidence type="ECO:0000256" key="1">
    <source>
        <dbReference type="ARBA" id="ARBA00023015"/>
    </source>
</evidence>
<protein>
    <submittedName>
        <fullName evidence="6">TetR family transcriptional regulator</fullName>
    </submittedName>
</protein>
<dbReference type="EMBL" id="QGTL01000002">
    <property type="protein sequence ID" value="PWV79013.1"/>
    <property type="molecule type" value="Genomic_DNA"/>
</dbReference>
<keyword evidence="7" id="KW-1185">Reference proteome</keyword>
<proteinExistence type="predicted"/>
<dbReference type="SUPFAM" id="SSF46689">
    <property type="entry name" value="Homeodomain-like"/>
    <property type="match status" value="1"/>
</dbReference>
<dbReference type="InterPro" id="IPR001647">
    <property type="entry name" value="HTH_TetR"/>
</dbReference>
<gene>
    <name evidence="6" type="ORF">DFR69_10271</name>
</gene>
<accession>A0A317NVU1</accession>
<dbReference type="InterPro" id="IPR050109">
    <property type="entry name" value="HTH-type_TetR-like_transc_reg"/>
</dbReference>
<evidence type="ECO:0000256" key="3">
    <source>
        <dbReference type="ARBA" id="ARBA00023163"/>
    </source>
</evidence>
<reference evidence="6 7" key="1">
    <citation type="submission" date="2018-05" db="EMBL/GenBank/DDBJ databases">
        <title>Genomic Encyclopedia of Type Strains, Phase IV (KMG-IV): sequencing the most valuable type-strain genomes for metagenomic binning, comparative biology and taxonomic classification.</title>
        <authorList>
            <person name="Goeker M."/>
        </authorList>
    </citation>
    <scope>NUCLEOTIDE SEQUENCE [LARGE SCALE GENOMIC DNA]</scope>
    <source>
        <strain evidence="6 7">DSM 44717</strain>
    </source>
</reference>
<evidence type="ECO:0000259" key="5">
    <source>
        <dbReference type="PROSITE" id="PS50977"/>
    </source>
</evidence>
<dbReference type="RefSeq" id="WP_110036219.1">
    <property type="nucleotide sequence ID" value="NZ_JBFAHU010000006.1"/>
</dbReference>
<evidence type="ECO:0000256" key="2">
    <source>
        <dbReference type="ARBA" id="ARBA00023125"/>
    </source>
</evidence>
<evidence type="ECO:0000313" key="7">
    <source>
        <dbReference type="Proteomes" id="UP000246410"/>
    </source>
</evidence>
<evidence type="ECO:0000313" key="6">
    <source>
        <dbReference type="EMBL" id="PWV79013.1"/>
    </source>
</evidence>
<feature type="DNA-binding region" description="H-T-H motif" evidence="4">
    <location>
        <begin position="32"/>
        <end position="51"/>
    </location>
</feature>